<evidence type="ECO:0000313" key="3">
    <source>
        <dbReference type="EMBL" id="ETO07281.1"/>
    </source>
</evidence>
<comment type="caution">
    <text evidence="3">The sequence shown here is derived from an EMBL/GenBank/DDBJ whole genome shotgun (WGS) entry which is preliminary data.</text>
</comment>
<reference evidence="3 4" key="1">
    <citation type="journal article" date="2013" name="Curr. Biol.">
        <title>The Genome of the Foraminiferan Reticulomyxa filosa.</title>
        <authorList>
            <person name="Glockner G."/>
            <person name="Hulsmann N."/>
            <person name="Schleicher M."/>
            <person name="Noegel A.A."/>
            <person name="Eichinger L."/>
            <person name="Gallinger C."/>
            <person name="Pawlowski J."/>
            <person name="Sierra R."/>
            <person name="Euteneuer U."/>
            <person name="Pillet L."/>
            <person name="Moustafa A."/>
            <person name="Platzer M."/>
            <person name="Groth M."/>
            <person name="Szafranski K."/>
            <person name="Schliwa M."/>
        </authorList>
    </citation>
    <scope>NUCLEOTIDE SEQUENCE [LARGE SCALE GENOMIC DNA]</scope>
</reference>
<sequence length="428" mass="48655">MTTSIVGLNDAASQVIEKLKQILADPRAFYDSLTPTQKKICLVLSGLTTATVVAVTYGKTVRYIRYMQGYMQCDTMSRIFLDMLEENMNTSIHMFEVSDDSFTRNDLIYLFENLCTQYINFRSRFVRLGSSWYAKEIPNAATDPNVLAQIMEHNLKFRKKRVLCVYNFVGIVCIRNFFFFFFFFVYIPNCTLKSSSSGSGSKPKKTEKEIEEEMLEGVMNWLNGDKDALGVEEKKEETEEERSGELNGLDRLNPGWLNYQWPNWKVYYFHFNDLQKCVCYVIINHAVIDGIGMCLLIEKLHSRLWGHHNDALSKQGPPSIAFNVNVNANGNINSNGNGNSNSNSNRNANANANGHQGSNSGSHSNSSPVHNDISTAAKFSRPSQIHDNKHINPFNQSLLNPHSELKRQDRTCLFHTSTIVLICIVIFF</sequence>
<accession>X6M0Z7</accession>
<feature type="compositionally biased region" description="Low complexity" evidence="1">
    <location>
        <begin position="331"/>
        <end position="371"/>
    </location>
</feature>
<evidence type="ECO:0000256" key="1">
    <source>
        <dbReference type="SAM" id="MobiDB-lite"/>
    </source>
</evidence>
<feature type="transmembrane region" description="Helical" evidence="2">
    <location>
        <begin position="163"/>
        <end position="187"/>
    </location>
</feature>
<keyword evidence="2" id="KW-0812">Transmembrane</keyword>
<organism evidence="3 4">
    <name type="scientific">Reticulomyxa filosa</name>
    <dbReference type="NCBI Taxonomy" id="46433"/>
    <lineage>
        <taxon>Eukaryota</taxon>
        <taxon>Sar</taxon>
        <taxon>Rhizaria</taxon>
        <taxon>Retaria</taxon>
        <taxon>Foraminifera</taxon>
        <taxon>Monothalamids</taxon>
        <taxon>Reticulomyxidae</taxon>
        <taxon>Reticulomyxa</taxon>
    </lineage>
</organism>
<protein>
    <submittedName>
        <fullName evidence="3">Uncharacterized protein</fullName>
    </submittedName>
</protein>
<evidence type="ECO:0000256" key="2">
    <source>
        <dbReference type="SAM" id="Phobius"/>
    </source>
</evidence>
<dbReference type="Proteomes" id="UP000023152">
    <property type="component" value="Unassembled WGS sequence"/>
</dbReference>
<dbReference type="AlphaFoldDB" id="X6M0Z7"/>
<proteinExistence type="predicted"/>
<feature type="region of interest" description="Disordered" evidence="1">
    <location>
        <begin position="331"/>
        <end position="373"/>
    </location>
</feature>
<name>X6M0Z7_RETFI</name>
<feature type="transmembrane region" description="Helical" evidence="2">
    <location>
        <begin position="40"/>
        <end position="58"/>
    </location>
</feature>
<keyword evidence="4" id="KW-1185">Reference proteome</keyword>
<gene>
    <name evidence="3" type="ORF">RFI_30110</name>
</gene>
<evidence type="ECO:0000313" key="4">
    <source>
        <dbReference type="Proteomes" id="UP000023152"/>
    </source>
</evidence>
<keyword evidence="2" id="KW-0472">Membrane</keyword>
<keyword evidence="2" id="KW-1133">Transmembrane helix</keyword>
<dbReference type="EMBL" id="ASPP01026293">
    <property type="protein sequence ID" value="ETO07281.1"/>
    <property type="molecule type" value="Genomic_DNA"/>
</dbReference>